<dbReference type="EMBL" id="CP058605">
    <property type="protein sequence ID" value="QLG71535.1"/>
    <property type="molecule type" value="Genomic_DNA"/>
</dbReference>
<dbReference type="PANTHER" id="PTHR32361:SF9">
    <property type="entry name" value="FERRIC REDUCTASE TRANSMEMBRANE COMPONENT 3-RELATED"/>
    <property type="match status" value="1"/>
</dbReference>
<dbReference type="CDD" id="cd06186">
    <property type="entry name" value="NOX_Duox_like_FAD_NADP"/>
    <property type="match status" value="1"/>
</dbReference>
<dbReference type="InterPro" id="IPR017927">
    <property type="entry name" value="FAD-bd_FR_type"/>
</dbReference>
<evidence type="ECO:0000256" key="20">
    <source>
        <dbReference type="SAM" id="Phobius"/>
    </source>
</evidence>
<evidence type="ECO:0000256" key="10">
    <source>
        <dbReference type="ARBA" id="ARBA00022827"/>
    </source>
</evidence>
<comment type="catalytic activity">
    <reaction evidence="19">
        <text>2 a Fe(II)-siderophore + NADP(+) + H(+) = 2 a Fe(III)-siderophore + NADPH</text>
        <dbReference type="Rhea" id="RHEA:28795"/>
        <dbReference type="Rhea" id="RHEA-COMP:11342"/>
        <dbReference type="Rhea" id="RHEA-COMP:11344"/>
        <dbReference type="ChEBI" id="CHEBI:15378"/>
        <dbReference type="ChEBI" id="CHEBI:29033"/>
        <dbReference type="ChEBI" id="CHEBI:29034"/>
        <dbReference type="ChEBI" id="CHEBI:57783"/>
        <dbReference type="ChEBI" id="CHEBI:58349"/>
        <dbReference type="EC" id="1.16.1.9"/>
    </reaction>
</comment>
<comment type="similarity">
    <text evidence="3">Belongs to the ferric reductase (FRE) family.</text>
</comment>
<dbReference type="Pfam" id="PF08022">
    <property type="entry name" value="FAD_binding_8"/>
    <property type="match status" value="1"/>
</dbReference>
<keyword evidence="5" id="KW-0813">Transport</keyword>
<feature type="transmembrane region" description="Helical" evidence="20">
    <location>
        <begin position="379"/>
        <end position="396"/>
    </location>
</feature>
<dbReference type="PANTHER" id="PTHR32361">
    <property type="entry name" value="FERRIC/CUPRIC REDUCTASE TRANSMEMBRANE COMPONENT"/>
    <property type="match status" value="1"/>
</dbReference>
<dbReference type="Proteomes" id="UP000509704">
    <property type="component" value="Chromosome 2"/>
</dbReference>
<organism evidence="23 24">
    <name type="scientific">Zygotorulaspora mrakii</name>
    <name type="common">Zygosaccharomyces mrakii</name>
    <dbReference type="NCBI Taxonomy" id="42260"/>
    <lineage>
        <taxon>Eukaryota</taxon>
        <taxon>Fungi</taxon>
        <taxon>Dikarya</taxon>
        <taxon>Ascomycota</taxon>
        <taxon>Saccharomycotina</taxon>
        <taxon>Saccharomycetes</taxon>
        <taxon>Saccharomycetales</taxon>
        <taxon>Saccharomycetaceae</taxon>
        <taxon>Zygotorulaspora</taxon>
    </lineage>
</organism>
<evidence type="ECO:0000256" key="14">
    <source>
        <dbReference type="ARBA" id="ARBA00023002"/>
    </source>
</evidence>
<dbReference type="InterPro" id="IPR013121">
    <property type="entry name" value="Fe_red_NAD-bd_6"/>
</dbReference>
<keyword evidence="12" id="KW-0249">Electron transport</keyword>
<feature type="transmembrane region" description="Helical" evidence="20">
    <location>
        <begin position="164"/>
        <end position="185"/>
    </location>
</feature>
<comment type="subcellular location">
    <subcellularLocation>
        <location evidence="2">Cell membrane</location>
        <topology evidence="2">Multi-pass membrane protein</topology>
    </subcellularLocation>
</comment>
<evidence type="ECO:0000256" key="8">
    <source>
        <dbReference type="ARBA" id="ARBA00022630"/>
    </source>
</evidence>
<keyword evidence="21" id="KW-0732">Signal</keyword>
<feature type="chain" id="PRO_5028889590" description="ferric-chelate reductase (NADPH)" evidence="21">
    <location>
        <begin position="19"/>
        <end position="684"/>
    </location>
</feature>
<dbReference type="SFLD" id="SFLDG01168">
    <property type="entry name" value="Ferric_reductase_subgroup_(FRE"/>
    <property type="match status" value="1"/>
</dbReference>
<evidence type="ECO:0000256" key="21">
    <source>
        <dbReference type="SAM" id="SignalP"/>
    </source>
</evidence>
<keyword evidence="17 20" id="KW-0472">Membrane</keyword>
<evidence type="ECO:0000256" key="7">
    <source>
        <dbReference type="ARBA" id="ARBA00022617"/>
    </source>
</evidence>
<evidence type="ECO:0000256" key="2">
    <source>
        <dbReference type="ARBA" id="ARBA00004651"/>
    </source>
</evidence>
<dbReference type="Gene3D" id="3.40.50.80">
    <property type="entry name" value="Nucleotide-binding domain of ferredoxin-NADP reductase (FNR) module"/>
    <property type="match status" value="1"/>
</dbReference>
<keyword evidence="24" id="KW-1185">Reference proteome</keyword>
<dbReference type="InterPro" id="IPR013130">
    <property type="entry name" value="Fe3_Rdtase_TM_dom"/>
</dbReference>
<evidence type="ECO:0000256" key="13">
    <source>
        <dbReference type="ARBA" id="ARBA00022989"/>
    </source>
</evidence>
<accession>A0A7H9AYP7</accession>
<protein>
    <recommendedName>
        <fullName evidence="4">ferric-chelate reductase (NADPH)</fullName>
        <ecNumber evidence="4">1.16.1.9</ecNumber>
    </recommendedName>
</protein>
<dbReference type="Pfam" id="PF08030">
    <property type="entry name" value="NAD_binding_6"/>
    <property type="match status" value="1"/>
</dbReference>
<dbReference type="GO" id="GO:0006879">
    <property type="term" value="P:intracellular iron ion homeostasis"/>
    <property type="evidence" value="ECO:0007669"/>
    <property type="project" value="TreeGrafter"/>
</dbReference>
<evidence type="ECO:0000256" key="18">
    <source>
        <dbReference type="ARBA" id="ARBA00023180"/>
    </source>
</evidence>
<dbReference type="GO" id="GO:0052851">
    <property type="term" value="F:ferric-chelate reductase (NADPH) activity"/>
    <property type="evidence" value="ECO:0007669"/>
    <property type="project" value="UniProtKB-EC"/>
</dbReference>
<evidence type="ECO:0000256" key="17">
    <source>
        <dbReference type="ARBA" id="ARBA00023136"/>
    </source>
</evidence>
<evidence type="ECO:0000256" key="6">
    <source>
        <dbReference type="ARBA" id="ARBA00022475"/>
    </source>
</evidence>
<dbReference type="GO" id="GO:0015677">
    <property type="term" value="P:copper ion import"/>
    <property type="evidence" value="ECO:0007669"/>
    <property type="project" value="TreeGrafter"/>
</dbReference>
<evidence type="ECO:0000256" key="11">
    <source>
        <dbReference type="ARBA" id="ARBA00022857"/>
    </source>
</evidence>
<evidence type="ECO:0000313" key="24">
    <source>
        <dbReference type="Proteomes" id="UP000509704"/>
    </source>
</evidence>
<evidence type="ECO:0000256" key="4">
    <source>
        <dbReference type="ARBA" id="ARBA00012668"/>
    </source>
</evidence>
<evidence type="ECO:0000259" key="22">
    <source>
        <dbReference type="PROSITE" id="PS51384"/>
    </source>
</evidence>
<dbReference type="PROSITE" id="PS51384">
    <property type="entry name" value="FAD_FR"/>
    <property type="match status" value="1"/>
</dbReference>
<keyword evidence="6" id="KW-1003">Cell membrane</keyword>
<evidence type="ECO:0000256" key="5">
    <source>
        <dbReference type="ARBA" id="ARBA00022448"/>
    </source>
</evidence>
<feature type="signal peptide" evidence="21">
    <location>
        <begin position="1"/>
        <end position="18"/>
    </location>
</feature>
<dbReference type="InterPro" id="IPR017938">
    <property type="entry name" value="Riboflavin_synthase-like_b-brl"/>
</dbReference>
<keyword evidence="8" id="KW-0285">Flavoprotein</keyword>
<dbReference type="KEGG" id="zmk:HG535_0B05780"/>
<gene>
    <name evidence="23" type="ORF">HG535_0B05780</name>
</gene>
<keyword evidence="7" id="KW-0349">Heme</keyword>
<evidence type="ECO:0000256" key="16">
    <source>
        <dbReference type="ARBA" id="ARBA00023065"/>
    </source>
</evidence>
<proteinExistence type="inferred from homology"/>
<reference evidence="23 24" key="1">
    <citation type="submission" date="2020-07" db="EMBL/GenBank/DDBJ databases">
        <title>The yeast mating-type switching endonuclease HO is a domesticated member of an unorthodox homing genetic element family.</title>
        <authorList>
            <person name="Coughlan A.Y."/>
            <person name="Lombardi L."/>
            <person name="Braun-Galleani S."/>
            <person name="Martos A.R."/>
            <person name="Galeote V."/>
            <person name="Bigey F."/>
            <person name="Dequin S."/>
            <person name="Byrne K.P."/>
            <person name="Wolfe K.H."/>
        </authorList>
    </citation>
    <scope>NUCLEOTIDE SEQUENCE [LARGE SCALE GENOMIC DNA]</scope>
    <source>
        <strain evidence="23 24">NRRL Y-6702</strain>
    </source>
</reference>
<evidence type="ECO:0000256" key="9">
    <source>
        <dbReference type="ARBA" id="ARBA00022692"/>
    </source>
</evidence>
<keyword evidence="10" id="KW-0274">FAD</keyword>
<dbReference type="GO" id="GO:0006826">
    <property type="term" value="P:iron ion transport"/>
    <property type="evidence" value="ECO:0007669"/>
    <property type="project" value="UniProtKB-ARBA"/>
</dbReference>
<evidence type="ECO:0000256" key="1">
    <source>
        <dbReference type="ARBA" id="ARBA00001974"/>
    </source>
</evidence>
<keyword evidence="11" id="KW-0521">NADP</keyword>
<evidence type="ECO:0000256" key="15">
    <source>
        <dbReference type="ARBA" id="ARBA00023004"/>
    </source>
</evidence>
<dbReference type="InterPro" id="IPR051410">
    <property type="entry name" value="Ferric/Cupric_Reductase"/>
</dbReference>
<feature type="transmembrane region" description="Helical" evidence="20">
    <location>
        <begin position="316"/>
        <end position="338"/>
    </location>
</feature>
<dbReference type="AlphaFoldDB" id="A0A7H9AYP7"/>
<keyword evidence="7" id="KW-0479">Metal-binding</keyword>
<dbReference type="RefSeq" id="XP_037143263.1">
    <property type="nucleotide sequence ID" value="XM_037287368.1"/>
</dbReference>
<feature type="transmembrane region" description="Helical" evidence="20">
    <location>
        <begin position="350"/>
        <end position="372"/>
    </location>
</feature>
<evidence type="ECO:0000256" key="3">
    <source>
        <dbReference type="ARBA" id="ARBA00006278"/>
    </source>
</evidence>
<sequence>MVILAIFLLFAGLAGCEAHKMDSWQSNSVLGCGVYLSKMQWMYESSSNFYSSICAYEPALGSWSTCIHDMLNDRMPNERDIIYEKTLTNVKDICQLGNKKFAEELTFERYNASRNNASRYLCGDDDTYMNSPLTCPVKVDKAMRDRIGNAYHYYSSNFDNSSKYGSMTYVYFIVVVLISCAFKVCKTSALSRSILKYRFINLVRGYLVLPTLFGKHASHLETNWLCTGLIPTTFESLMILGYTLISATTLAVKYQLDPFNFLFPSKWLQFIRLLADRSGIIAIIQVPLIILFSTRNNIVECLTGFKYTTMIMLHKWIGRVMILEACIHSIAYALYATLLHSYKASADEAYWKFGVIAMTSCVGLLVLSMGIIRKCTYETFLYIHILLVIVFFYTYFKHVESFGFGSTIYFPLSLWVIERILRVVRILRFGYLKARIQLIDDDLLRITIQLPSCQKQKAFEPGQYIFLYFMQPSIFWQSHPFTVIHSNNELTLVVKPKKGATNTMLKKVRQVNGFLEINVLVEGPYGSRSAINKSDRLLFLAGGTGIPGPLSHAIELGKRQSKRTIDLVITVRELDILKAYRSELLLLEHLPVHLVIHLTNSITTTTYSSTEETEIITKLKSFATIRNGRPDVEKLINESLNNGPLAIVCCGPASFVDQTRDFVAKVTVENPSAPVEYLEEYQCW</sequence>
<dbReference type="SUPFAM" id="SSF52343">
    <property type="entry name" value="Ferredoxin reductase-like, C-terminal NADP-linked domain"/>
    <property type="match status" value="1"/>
</dbReference>
<dbReference type="Pfam" id="PF01794">
    <property type="entry name" value="Ferric_reduct"/>
    <property type="match status" value="1"/>
</dbReference>
<dbReference type="InterPro" id="IPR039261">
    <property type="entry name" value="FNR_nucleotide-bd"/>
</dbReference>
<evidence type="ECO:0000313" key="23">
    <source>
        <dbReference type="EMBL" id="QLG71535.1"/>
    </source>
</evidence>
<keyword evidence="16" id="KW-0406">Ion transport</keyword>
<dbReference type="GeneID" id="59235196"/>
<keyword evidence="18" id="KW-0325">Glycoprotein</keyword>
<dbReference type="SFLD" id="SFLDS00052">
    <property type="entry name" value="Ferric_Reductase_Domain"/>
    <property type="match status" value="1"/>
</dbReference>
<keyword evidence="15" id="KW-0408">Iron</keyword>
<name>A0A7H9AYP7_ZYGMR</name>
<comment type="cofactor">
    <cofactor evidence="1">
        <name>FAD</name>
        <dbReference type="ChEBI" id="CHEBI:57692"/>
    </cofactor>
</comment>
<dbReference type="SUPFAM" id="SSF63380">
    <property type="entry name" value="Riboflavin synthase domain-like"/>
    <property type="match status" value="1"/>
</dbReference>
<dbReference type="GO" id="GO:0005886">
    <property type="term" value="C:plasma membrane"/>
    <property type="evidence" value="ECO:0007669"/>
    <property type="project" value="UniProtKB-SubCell"/>
</dbReference>
<dbReference type="OrthoDB" id="4494341at2759"/>
<keyword evidence="9 20" id="KW-0812">Transmembrane</keyword>
<keyword evidence="13 20" id="KW-1133">Transmembrane helix</keyword>
<evidence type="ECO:0000256" key="19">
    <source>
        <dbReference type="ARBA" id="ARBA00048483"/>
    </source>
</evidence>
<keyword evidence="14" id="KW-0560">Oxidoreductase</keyword>
<evidence type="ECO:0000256" key="12">
    <source>
        <dbReference type="ARBA" id="ARBA00022982"/>
    </source>
</evidence>
<dbReference type="EC" id="1.16.1.9" evidence="4"/>
<dbReference type="InterPro" id="IPR013112">
    <property type="entry name" value="FAD-bd_8"/>
</dbReference>
<feature type="domain" description="FAD-binding FR-type" evidence="22">
    <location>
        <begin position="413"/>
        <end position="531"/>
    </location>
</feature>